<keyword evidence="2" id="KW-1185">Reference proteome</keyword>
<evidence type="ECO:0000313" key="1">
    <source>
        <dbReference type="EMBL" id="GMI46882.1"/>
    </source>
</evidence>
<reference evidence="2" key="1">
    <citation type="journal article" date="2023" name="Commun. Biol.">
        <title>Genome analysis of Parmales, the sister group of diatoms, reveals the evolutionary specialization of diatoms from phago-mixotrophs to photoautotrophs.</title>
        <authorList>
            <person name="Ban H."/>
            <person name="Sato S."/>
            <person name="Yoshikawa S."/>
            <person name="Yamada K."/>
            <person name="Nakamura Y."/>
            <person name="Ichinomiya M."/>
            <person name="Sato N."/>
            <person name="Blanc-Mathieu R."/>
            <person name="Endo H."/>
            <person name="Kuwata A."/>
            <person name="Ogata H."/>
        </authorList>
    </citation>
    <scope>NUCLEOTIDE SEQUENCE [LARGE SCALE GENOMIC DNA]</scope>
</reference>
<gene>
    <name evidence="1" type="ORF">TrCOL_g2552</name>
</gene>
<protein>
    <recommendedName>
        <fullName evidence="3">RIIa domain-containing protein</fullName>
    </recommendedName>
</protein>
<dbReference type="InterPro" id="IPR059162">
    <property type="entry name" value="RIIAD1"/>
</dbReference>
<proteinExistence type="predicted"/>
<evidence type="ECO:0008006" key="3">
    <source>
        <dbReference type="Google" id="ProtNLM"/>
    </source>
</evidence>
<evidence type="ECO:0000313" key="2">
    <source>
        <dbReference type="Proteomes" id="UP001165065"/>
    </source>
</evidence>
<comment type="caution">
    <text evidence="1">The sequence shown here is derived from an EMBL/GenBank/DDBJ whole genome shotgun (WGS) entry which is preliminary data.</text>
</comment>
<dbReference type="CDD" id="cd22971">
    <property type="entry name" value="DD_RIIAD1"/>
    <property type="match status" value="1"/>
</dbReference>
<dbReference type="Proteomes" id="UP001165065">
    <property type="component" value="Unassembled WGS sequence"/>
</dbReference>
<accession>A0A9W7GJK6</accession>
<dbReference type="Gene3D" id="1.20.890.10">
    <property type="entry name" value="cAMP-dependent protein kinase regulatory subunit, dimerization-anchoring domain"/>
    <property type="match status" value="1"/>
</dbReference>
<dbReference type="OrthoDB" id="10249338at2759"/>
<sequence length="81" mass="9369">MDSLTEDQQKALNTTKMEMRIGNEIYIREHKELKYLVSRFMSKILEEKPDDTVAFAATYFTTPGLEEVIKEEMGNPTMFGS</sequence>
<dbReference type="EMBL" id="BRYA01000318">
    <property type="protein sequence ID" value="GMI46882.1"/>
    <property type="molecule type" value="Genomic_DNA"/>
</dbReference>
<dbReference type="SUPFAM" id="SSF47391">
    <property type="entry name" value="Dimerization-anchoring domain of cAMP-dependent PK regulatory subunit"/>
    <property type="match status" value="1"/>
</dbReference>
<name>A0A9W7GJK6_9STRA</name>
<organism evidence="1 2">
    <name type="scientific">Triparma columacea</name>
    <dbReference type="NCBI Taxonomy" id="722753"/>
    <lineage>
        <taxon>Eukaryota</taxon>
        <taxon>Sar</taxon>
        <taxon>Stramenopiles</taxon>
        <taxon>Ochrophyta</taxon>
        <taxon>Bolidophyceae</taxon>
        <taxon>Parmales</taxon>
        <taxon>Triparmaceae</taxon>
        <taxon>Triparma</taxon>
    </lineage>
</organism>
<dbReference type="AlphaFoldDB" id="A0A9W7GJK6"/>